<organism evidence="2 3">
    <name type="scientific">Limosilactobacillus alvi</name>
    <dbReference type="NCBI Taxonomy" id="990412"/>
    <lineage>
        <taxon>Bacteria</taxon>
        <taxon>Bacillati</taxon>
        <taxon>Bacillota</taxon>
        <taxon>Bacilli</taxon>
        <taxon>Lactobacillales</taxon>
        <taxon>Lactobacillaceae</taxon>
        <taxon>Limosilactobacillus</taxon>
    </lineage>
</organism>
<feature type="transmembrane region" description="Helical" evidence="1">
    <location>
        <begin position="41"/>
        <end position="68"/>
    </location>
</feature>
<evidence type="ECO:0000313" key="2">
    <source>
        <dbReference type="EMBL" id="MBM6754454.1"/>
    </source>
</evidence>
<dbReference type="EMBL" id="JACJJQ010000030">
    <property type="protein sequence ID" value="MBM6754454.1"/>
    <property type="molecule type" value="Genomic_DNA"/>
</dbReference>
<evidence type="ECO:0000256" key="1">
    <source>
        <dbReference type="SAM" id="Phobius"/>
    </source>
</evidence>
<proteinExistence type="predicted"/>
<dbReference type="RefSeq" id="WP_180871750.1">
    <property type="nucleotide sequence ID" value="NZ_JACJJQ010000030.1"/>
</dbReference>
<dbReference type="Pfam" id="PF06612">
    <property type="entry name" value="DUF1146"/>
    <property type="match status" value="1"/>
</dbReference>
<dbReference type="InterPro" id="IPR009526">
    <property type="entry name" value="DUF1146"/>
</dbReference>
<feature type="transmembrane region" description="Helical" evidence="1">
    <location>
        <begin position="6"/>
        <end position="29"/>
    </location>
</feature>
<keyword evidence="3" id="KW-1185">Reference proteome</keyword>
<accession>A0ABS2EPN3</accession>
<sequence length="76" mass="8215">MQYTGSASIINLFVQIGFIGLAFMAINSLKIDKMFRKPPQSLPMLIVLTSIALGTGCANFFIGFFAVLHGALKMMG</sequence>
<keyword evidence="1" id="KW-1133">Transmembrane helix</keyword>
<keyword evidence="1" id="KW-0812">Transmembrane</keyword>
<evidence type="ECO:0000313" key="3">
    <source>
        <dbReference type="Proteomes" id="UP000776629"/>
    </source>
</evidence>
<dbReference type="Proteomes" id="UP000776629">
    <property type="component" value="Unassembled WGS sequence"/>
</dbReference>
<name>A0ABS2EPN3_9LACO</name>
<keyword evidence="1" id="KW-0472">Membrane</keyword>
<protein>
    <submittedName>
        <fullName evidence="2">DUF1146 domain-containing protein</fullName>
    </submittedName>
</protein>
<gene>
    <name evidence="2" type="ORF">H5993_06760</name>
</gene>
<comment type="caution">
    <text evidence="2">The sequence shown here is derived from an EMBL/GenBank/DDBJ whole genome shotgun (WGS) entry which is preliminary data.</text>
</comment>
<reference evidence="2 3" key="1">
    <citation type="journal article" date="2021" name="Sci. Rep.">
        <title>The distribution of antibiotic resistance genes in chicken gut microbiota commensals.</title>
        <authorList>
            <person name="Juricova H."/>
            <person name="Matiasovicova J."/>
            <person name="Kubasova T."/>
            <person name="Cejkova D."/>
            <person name="Rychlik I."/>
        </authorList>
    </citation>
    <scope>NUCLEOTIDE SEQUENCE [LARGE SCALE GENOMIC DNA]</scope>
    <source>
        <strain evidence="2 3">An810</strain>
    </source>
</reference>